<dbReference type="FunFam" id="1.25.40.10:FF:000090">
    <property type="entry name" value="Pentatricopeptide repeat-containing protein, chloroplastic"/>
    <property type="match status" value="1"/>
</dbReference>
<feature type="repeat" description="PPR" evidence="2">
    <location>
        <begin position="102"/>
        <end position="136"/>
    </location>
</feature>
<feature type="repeat" description="PPR" evidence="2">
    <location>
        <begin position="203"/>
        <end position="237"/>
    </location>
</feature>
<keyword evidence="1" id="KW-0677">Repeat</keyword>
<accession>A0AAD6WI44</accession>
<evidence type="ECO:0000256" key="1">
    <source>
        <dbReference type="ARBA" id="ARBA00022737"/>
    </source>
</evidence>
<dbReference type="NCBIfam" id="TIGR00756">
    <property type="entry name" value="PPR"/>
    <property type="match status" value="6"/>
</dbReference>
<keyword evidence="4" id="KW-1185">Reference proteome</keyword>
<feature type="repeat" description="PPR" evidence="2">
    <location>
        <begin position="273"/>
        <end position="307"/>
    </location>
</feature>
<protein>
    <submittedName>
        <fullName evidence="3">Pentatricopeptide repeat-containing protein</fullName>
    </submittedName>
</protein>
<sequence length="580" mass="65011">MCLLLSRYQFKGTLAFFRPHHKLPILIISRRSFRSSSETYFHLIETYGRDRALQQGKKLHAHLIINGLARLTHFASKLISFYVETRQLSDARKLFDKIPESNIRRWIVLIGAYSRRGLIQEALSVFSEMQKQGLGANKFVIPSVLKCCGHVYDVQTGRILHSVILKYSIESDVYVISSLIDMYSKCGEVEKARRVFDRMVEKDLVALNAMLSGYGQHGFAKEGFALMDKMEKLGIKPNVITWNSLISGFAQKGDDAMVSKMFELMISKGVEPDVISWTSVISGLVQNFRNEAAFDAFKQMLGQGFLPTSATISTVLAACATMANVRRGREIHGYAVVIRVEDDIYVRSALVDMYAKCGFISEASMLFYMMPERNTVTWNSMIFGYANHGYCDEAIELFDQMEKSEGNKLDHLTFTAVLTACSHAGMVEHGQSLLLLMQQKYKIVPRLEHYACMVDLLGRAGNLNEAYDMIKKMPVKPDLFVWGALLGACRNHGDIGLAEVAARHLAELEPENAGNNMLMSNLYADAGSWENVSSYAVQLNLAKGNCMIINACLSFPLIDLNTLILALRYIAAVAAENARR</sequence>
<dbReference type="Pfam" id="PF20431">
    <property type="entry name" value="E_motif"/>
    <property type="match status" value="1"/>
</dbReference>
<dbReference type="InterPro" id="IPR046848">
    <property type="entry name" value="E_motif"/>
</dbReference>
<gene>
    <name evidence="3" type="ORF">NC653_002640</name>
</gene>
<dbReference type="EMBL" id="JAQIZT010000001">
    <property type="protein sequence ID" value="KAJ7012651.1"/>
    <property type="molecule type" value="Genomic_DNA"/>
</dbReference>
<dbReference type="Pfam" id="PF01535">
    <property type="entry name" value="PPR"/>
    <property type="match status" value="2"/>
</dbReference>
<feature type="repeat" description="PPR" evidence="2">
    <location>
        <begin position="238"/>
        <end position="272"/>
    </location>
</feature>
<proteinExistence type="predicted"/>
<dbReference type="Gene3D" id="1.25.40.10">
    <property type="entry name" value="Tetratricopeptide repeat domain"/>
    <property type="match status" value="3"/>
</dbReference>
<evidence type="ECO:0000256" key="2">
    <source>
        <dbReference type="PROSITE-ProRule" id="PRU00708"/>
    </source>
</evidence>
<organism evidence="3 4">
    <name type="scientific">Populus alba x Populus x berolinensis</name>
    <dbReference type="NCBI Taxonomy" id="444605"/>
    <lineage>
        <taxon>Eukaryota</taxon>
        <taxon>Viridiplantae</taxon>
        <taxon>Streptophyta</taxon>
        <taxon>Embryophyta</taxon>
        <taxon>Tracheophyta</taxon>
        <taxon>Spermatophyta</taxon>
        <taxon>Magnoliopsida</taxon>
        <taxon>eudicotyledons</taxon>
        <taxon>Gunneridae</taxon>
        <taxon>Pentapetalae</taxon>
        <taxon>rosids</taxon>
        <taxon>fabids</taxon>
        <taxon>Malpighiales</taxon>
        <taxon>Salicaceae</taxon>
        <taxon>Saliceae</taxon>
        <taxon>Populus</taxon>
    </lineage>
</organism>
<dbReference type="Pfam" id="PF13041">
    <property type="entry name" value="PPR_2"/>
    <property type="match status" value="3"/>
</dbReference>
<dbReference type="InterPro" id="IPR002885">
    <property type="entry name" value="PPR_rpt"/>
</dbReference>
<dbReference type="FunFam" id="1.25.40.10:FF:000285">
    <property type="entry name" value="Pentatricopeptide repeat-containing protein, chloroplastic"/>
    <property type="match status" value="1"/>
</dbReference>
<comment type="caution">
    <text evidence="3">The sequence shown here is derived from an EMBL/GenBank/DDBJ whole genome shotgun (WGS) entry which is preliminary data.</text>
</comment>
<dbReference type="AlphaFoldDB" id="A0AAD6WI44"/>
<dbReference type="GO" id="GO:0003723">
    <property type="term" value="F:RNA binding"/>
    <property type="evidence" value="ECO:0007669"/>
    <property type="project" value="InterPro"/>
</dbReference>
<evidence type="ECO:0000313" key="4">
    <source>
        <dbReference type="Proteomes" id="UP001164929"/>
    </source>
</evidence>
<dbReference type="InterPro" id="IPR011990">
    <property type="entry name" value="TPR-like_helical_dom_sf"/>
</dbReference>
<evidence type="ECO:0000313" key="3">
    <source>
        <dbReference type="EMBL" id="KAJ7012651.1"/>
    </source>
</evidence>
<dbReference type="FunFam" id="1.25.40.10:FF:001383">
    <property type="entry name" value="Pentatricopeptide repeat-containing protein mitochondrial"/>
    <property type="match status" value="1"/>
</dbReference>
<dbReference type="SUPFAM" id="SSF48452">
    <property type="entry name" value="TPR-like"/>
    <property type="match status" value="1"/>
</dbReference>
<dbReference type="PANTHER" id="PTHR47926:SF487">
    <property type="entry name" value="REPEAT (TPR)-LIKE SUPERFAMILY PROTEIN, PUTATIVE-RELATED"/>
    <property type="match status" value="1"/>
</dbReference>
<name>A0AAD6WI44_9ROSI</name>
<dbReference type="PROSITE" id="PS51375">
    <property type="entry name" value="PPR"/>
    <property type="match status" value="6"/>
</dbReference>
<feature type="repeat" description="PPR" evidence="2">
    <location>
        <begin position="172"/>
        <end position="202"/>
    </location>
</feature>
<reference evidence="3 4" key="1">
    <citation type="journal article" date="2023" name="Mol. Ecol. Resour.">
        <title>Chromosome-level genome assembly of a triploid poplar Populus alba 'Berolinensis'.</title>
        <authorList>
            <person name="Chen S."/>
            <person name="Yu Y."/>
            <person name="Wang X."/>
            <person name="Wang S."/>
            <person name="Zhang T."/>
            <person name="Zhou Y."/>
            <person name="He R."/>
            <person name="Meng N."/>
            <person name="Wang Y."/>
            <person name="Liu W."/>
            <person name="Liu Z."/>
            <person name="Liu J."/>
            <person name="Guo Q."/>
            <person name="Huang H."/>
            <person name="Sederoff R.R."/>
            <person name="Wang G."/>
            <person name="Qu G."/>
            <person name="Chen S."/>
        </authorList>
    </citation>
    <scope>NUCLEOTIDE SEQUENCE [LARGE SCALE GENOMIC DNA]</scope>
    <source>
        <strain evidence="3">SC-2020</strain>
    </source>
</reference>
<dbReference type="InterPro" id="IPR046960">
    <property type="entry name" value="PPR_At4g14850-like_plant"/>
</dbReference>
<dbReference type="Proteomes" id="UP001164929">
    <property type="component" value="Chromosome 1"/>
</dbReference>
<dbReference type="GO" id="GO:0009451">
    <property type="term" value="P:RNA modification"/>
    <property type="evidence" value="ECO:0007669"/>
    <property type="project" value="InterPro"/>
</dbReference>
<dbReference type="PANTHER" id="PTHR47926">
    <property type="entry name" value="PENTATRICOPEPTIDE REPEAT-CONTAINING PROTEIN"/>
    <property type="match status" value="1"/>
</dbReference>
<feature type="repeat" description="PPR" evidence="2">
    <location>
        <begin position="374"/>
        <end position="404"/>
    </location>
</feature>